<dbReference type="GO" id="GO:0080054">
    <property type="term" value="F:low-affinity nitrate transmembrane transporter activity"/>
    <property type="evidence" value="ECO:0007669"/>
    <property type="project" value="UniProtKB-ARBA"/>
</dbReference>
<reference evidence="10 11" key="1">
    <citation type="submission" date="2021-07" db="EMBL/GenBank/DDBJ databases">
        <title>The Aristolochia fimbriata genome: insights into angiosperm evolution, floral development and chemical biosynthesis.</title>
        <authorList>
            <person name="Jiao Y."/>
        </authorList>
    </citation>
    <scope>NUCLEOTIDE SEQUENCE [LARGE SCALE GENOMIC DNA]</scope>
    <source>
        <strain evidence="10">IBCAS-2021</strain>
        <tissue evidence="10">Leaf</tissue>
    </source>
</reference>
<dbReference type="PANTHER" id="PTHR11654">
    <property type="entry name" value="OLIGOPEPTIDE TRANSPORTER-RELATED"/>
    <property type="match status" value="1"/>
</dbReference>
<evidence type="ECO:0008006" key="12">
    <source>
        <dbReference type="Google" id="ProtNLM"/>
    </source>
</evidence>
<feature type="transmembrane region" description="Helical" evidence="9">
    <location>
        <begin position="573"/>
        <end position="592"/>
    </location>
</feature>
<comment type="subcellular location">
    <subcellularLocation>
        <location evidence="1">Membrane</location>
        <topology evidence="1">Multi-pass membrane protein</topology>
    </subcellularLocation>
</comment>
<feature type="transmembrane region" description="Helical" evidence="9">
    <location>
        <begin position="496"/>
        <end position="515"/>
    </location>
</feature>
<dbReference type="EMBL" id="JAINDJ010000006">
    <property type="protein sequence ID" value="KAG9444143.1"/>
    <property type="molecule type" value="Genomic_DNA"/>
</dbReference>
<feature type="compositionally biased region" description="Low complexity" evidence="8">
    <location>
        <begin position="1"/>
        <end position="19"/>
    </location>
</feature>
<evidence type="ECO:0000256" key="3">
    <source>
        <dbReference type="ARBA" id="ARBA00022448"/>
    </source>
</evidence>
<evidence type="ECO:0000256" key="4">
    <source>
        <dbReference type="ARBA" id="ARBA00022553"/>
    </source>
</evidence>
<feature type="transmembrane region" description="Helical" evidence="9">
    <location>
        <begin position="527"/>
        <end position="548"/>
    </location>
</feature>
<evidence type="ECO:0000256" key="7">
    <source>
        <dbReference type="ARBA" id="ARBA00023136"/>
    </source>
</evidence>
<sequence>METKNKSSSTSNRSVAVSSPETMEAGLNPEPLLSDDSDGGDGDDAVRGAVDYRGRQVFRSRSGGWRSALFIIGVEVTERFAYYGTSSNLISYFTGPLHQSIAKAATNVNVWSGVSTLFPLLGAFVADSYLGRYRTIALASILYILSLGLLTLSASLTILRPPSCAGLTACPSPSGFQMFFFFASLYLMALAQGGHKPCVQAFGADQFDVHDPKESKSKSSFFNWWYFGLCAGTTFAFVVVSYIQDNVSWGLGFGIPCIAMAVGFIIFLWGTRTYRYIPKEDKNPFLGVAQVFVAVARRSFQKDPTSSTTTEGNPAEILHPQGSNSRFKFLDRVVIASNNTHGSEKSNWSVCTAIQVEDAKTLLQLVPIWASCLIYGVVFAQSSTFFTKQGSTTDRRIGPHFKIPPATLQGLISLSIVLVIPIYDRILVPLARSLTGKPSGITMLQRIGTGMLLSALSMVVAALVEKKRLSVARDSGLVDDPSKTLPMSLWWLVPQYILFGVADVFTMVGLQEFFYDQVPHALRSVGLALYLSIFGIGNLISGSMVSAIDKATKSSHGQSSWFATNLNRAHLDYFYWLLAGLSLVELGIYVFFAKSYIYKNQLQSSPV</sequence>
<dbReference type="Proteomes" id="UP000825729">
    <property type="component" value="Unassembled WGS sequence"/>
</dbReference>
<dbReference type="GO" id="GO:0071916">
    <property type="term" value="F:dipeptide transmembrane transporter activity"/>
    <property type="evidence" value="ECO:0007669"/>
    <property type="project" value="InterPro"/>
</dbReference>
<name>A0AAV7E5P3_ARIFI</name>
<dbReference type="InterPro" id="IPR036259">
    <property type="entry name" value="MFS_trans_sf"/>
</dbReference>
<dbReference type="AlphaFoldDB" id="A0AAV7E5P3"/>
<comment type="similarity">
    <text evidence="2">Belongs to the major facilitator superfamily. Proton-dependent oligopeptide transporter (POT/PTR) (TC 2.A.17) family.</text>
</comment>
<gene>
    <name evidence="10" type="ORF">H6P81_015483</name>
</gene>
<dbReference type="GO" id="GO:0042937">
    <property type="term" value="F:tripeptide transmembrane transporter activity"/>
    <property type="evidence" value="ECO:0007669"/>
    <property type="project" value="InterPro"/>
</dbReference>
<dbReference type="FunFam" id="1.20.1250.20:FF:000147">
    <property type="entry name" value="Protein NRT1/ PTR family 5.10"/>
    <property type="match status" value="1"/>
</dbReference>
<evidence type="ECO:0000313" key="11">
    <source>
        <dbReference type="Proteomes" id="UP000825729"/>
    </source>
</evidence>
<evidence type="ECO:0000256" key="8">
    <source>
        <dbReference type="SAM" id="MobiDB-lite"/>
    </source>
</evidence>
<dbReference type="GO" id="GO:0009705">
    <property type="term" value="C:plant-type vacuole membrane"/>
    <property type="evidence" value="ECO:0007669"/>
    <property type="project" value="UniProtKB-ARBA"/>
</dbReference>
<dbReference type="InterPro" id="IPR044739">
    <property type="entry name" value="NRT1/PTR"/>
</dbReference>
<accession>A0AAV7E5P3</accession>
<proteinExistence type="inferred from homology"/>
<dbReference type="Pfam" id="PF00854">
    <property type="entry name" value="PTR2"/>
    <property type="match status" value="1"/>
</dbReference>
<dbReference type="CDD" id="cd17417">
    <property type="entry name" value="MFS_NPF5"/>
    <property type="match status" value="1"/>
</dbReference>
<keyword evidence="3" id="KW-0813">Transport</keyword>
<evidence type="ECO:0000256" key="1">
    <source>
        <dbReference type="ARBA" id="ARBA00004141"/>
    </source>
</evidence>
<feature type="transmembrane region" description="Helical" evidence="9">
    <location>
        <begin position="406"/>
        <end position="423"/>
    </location>
</feature>
<keyword evidence="7 9" id="KW-0472">Membrane</keyword>
<feature type="transmembrane region" description="Helical" evidence="9">
    <location>
        <begin position="165"/>
        <end position="187"/>
    </location>
</feature>
<dbReference type="SUPFAM" id="SSF103473">
    <property type="entry name" value="MFS general substrate transporter"/>
    <property type="match status" value="1"/>
</dbReference>
<keyword evidence="5 9" id="KW-0812">Transmembrane</keyword>
<feature type="region of interest" description="Disordered" evidence="8">
    <location>
        <begin position="1"/>
        <end position="40"/>
    </location>
</feature>
<keyword evidence="6 9" id="KW-1133">Transmembrane helix</keyword>
<evidence type="ECO:0000256" key="9">
    <source>
        <dbReference type="SAM" id="Phobius"/>
    </source>
</evidence>
<feature type="transmembrane region" description="Helical" evidence="9">
    <location>
        <begin position="444"/>
        <end position="464"/>
    </location>
</feature>
<evidence type="ECO:0000256" key="6">
    <source>
        <dbReference type="ARBA" id="ARBA00022989"/>
    </source>
</evidence>
<dbReference type="InterPro" id="IPR000109">
    <property type="entry name" value="POT_fam"/>
</dbReference>
<evidence type="ECO:0000313" key="10">
    <source>
        <dbReference type="EMBL" id="KAG9444143.1"/>
    </source>
</evidence>
<feature type="transmembrane region" description="Helical" evidence="9">
    <location>
        <begin position="137"/>
        <end position="159"/>
    </location>
</feature>
<keyword evidence="4" id="KW-0597">Phosphoprotein</keyword>
<evidence type="ECO:0000256" key="5">
    <source>
        <dbReference type="ARBA" id="ARBA00022692"/>
    </source>
</evidence>
<feature type="transmembrane region" description="Helical" evidence="9">
    <location>
        <begin position="249"/>
        <end position="269"/>
    </location>
</feature>
<evidence type="ECO:0000256" key="2">
    <source>
        <dbReference type="ARBA" id="ARBA00005982"/>
    </source>
</evidence>
<dbReference type="Gene3D" id="1.20.1250.20">
    <property type="entry name" value="MFS general substrate transporter like domains"/>
    <property type="match status" value="1"/>
</dbReference>
<protein>
    <recommendedName>
        <fullName evidence="12">Protein NRT1/ PTR FAMILY 5.10-like</fullName>
    </recommendedName>
</protein>
<comment type="caution">
    <text evidence="10">The sequence shown here is derived from an EMBL/GenBank/DDBJ whole genome shotgun (WGS) entry which is preliminary data.</text>
</comment>
<feature type="transmembrane region" description="Helical" evidence="9">
    <location>
        <begin position="224"/>
        <end position="243"/>
    </location>
</feature>
<feature type="transmembrane region" description="Helical" evidence="9">
    <location>
        <begin position="365"/>
        <end position="386"/>
    </location>
</feature>
<keyword evidence="11" id="KW-1185">Reference proteome</keyword>
<organism evidence="10 11">
    <name type="scientific">Aristolochia fimbriata</name>
    <name type="common">White veined hardy Dutchman's pipe vine</name>
    <dbReference type="NCBI Taxonomy" id="158543"/>
    <lineage>
        <taxon>Eukaryota</taxon>
        <taxon>Viridiplantae</taxon>
        <taxon>Streptophyta</taxon>
        <taxon>Embryophyta</taxon>
        <taxon>Tracheophyta</taxon>
        <taxon>Spermatophyta</taxon>
        <taxon>Magnoliopsida</taxon>
        <taxon>Magnoliidae</taxon>
        <taxon>Piperales</taxon>
        <taxon>Aristolochiaceae</taxon>
        <taxon>Aristolochia</taxon>
    </lineage>
</organism>